<feature type="compositionally biased region" description="Polar residues" evidence="1">
    <location>
        <begin position="1"/>
        <end position="26"/>
    </location>
</feature>
<dbReference type="AlphaFoldDB" id="A0AAD4GCK1"/>
<evidence type="ECO:0000256" key="1">
    <source>
        <dbReference type="SAM" id="MobiDB-lite"/>
    </source>
</evidence>
<feature type="region of interest" description="Disordered" evidence="1">
    <location>
        <begin position="1"/>
        <end position="66"/>
    </location>
</feature>
<dbReference type="Proteomes" id="UP001194468">
    <property type="component" value="Unassembled WGS sequence"/>
</dbReference>
<organism evidence="2 3">
    <name type="scientific">Boletus edulis BED1</name>
    <dbReference type="NCBI Taxonomy" id="1328754"/>
    <lineage>
        <taxon>Eukaryota</taxon>
        <taxon>Fungi</taxon>
        <taxon>Dikarya</taxon>
        <taxon>Basidiomycota</taxon>
        <taxon>Agaricomycotina</taxon>
        <taxon>Agaricomycetes</taxon>
        <taxon>Agaricomycetidae</taxon>
        <taxon>Boletales</taxon>
        <taxon>Boletineae</taxon>
        <taxon>Boletaceae</taxon>
        <taxon>Boletoideae</taxon>
        <taxon>Boletus</taxon>
    </lineage>
</organism>
<comment type="caution">
    <text evidence="2">The sequence shown here is derived from an EMBL/GenBank/DDBJ whole genome shotgun (WGS) entry which is preliminary data.</text>
</comment>
<proteinExistence type="predicted"/>
<evidence type="ECO:0000313" key="3">
    <source>
        <dbReference type="Proteomes" id="UP001194468"/>
    </source>
</evidence>
<gene>
    <name evidence="2" type="ORF">L210DRAFT_3546053</name>
</gene>
<name>A0AAD4GCK1_BOLED</name>
<keyword evidence="3" id="KW-1185">Reference proteome</keyword>
<evidence type="ECO:0000313" key="2">
    <source>
        <dbReference type="EMBL" id="KAF8437550.1"/>
    </source>
</evidence>
<protein>
    <submittedName>
        <fullName evidence="2">Uncharacterized protein</fullName>
    </submittedName>
</protein>
<accession>A0AAD4GCK1</accession>
<dbReference type="EMBL" id="WHUW01000018">
    <property type="protein sequence ID" value="KAF8437550.1"/>
    <property type="molecule type" value="Genomic_DNA"/>
</dbReference>
<sequence length="66" mass="7126">MSLPSSWTQPGTRTNGLTTQNPNLTGTYPGPSNCDNDARLPEALGPRSDLPTPHQTECGHYTHTSF</sequence>
<reference evidence="2" key="2">
    <citation type="journal article" date="2020" name="Nat. Commun.">
        <title>Large-scale genome sequencing of mycorrhizal fungi provides insights into the early evolution of symbiotic traits.</title>
        <authorList>
            <person name="Miyauchi S."/>
            <person name="Kiss E."/>
            <person name="Kuo A."/>
            <person name="Drula E."/>
            <person name="Kohler A."/>
            <person name="Sanchez-Garcia M."/>
            <person name="Morin E."/>
            <person name="Andreopoulos B."/>
            <person name="Barry K.W."/>
            <person name="Bonito G."/>
            <person name="Buee M."/>
            <person name="Carver A."/>
            <person name="Chen C."/>
            <person name="Cichocki N."/>
            <person name="Clum A."/>
            <person name="Culley D."/>
            <person name="Crous P.W."/>
            <person name="Fauchery L."/>
            <person name="Girlanda M."/>
            <person name="Hayes R.D."/>
            <person name="Keri Z."/>
            <person name="LaButti K."/>
            <person name="Lipzen A."/>
            <person name="Lombard V."/>
            <person name="Magnuson J."/>
            <person name="Maillard F."/>
            <person name="Murat C."/>
            <person name="Nolan M."/>
            <person name="Ohm R.A."/>
            <person name="Pangilinan J."/>
            <person name="Pereira M.F."/>
            <person name="Perotto S."/>
            <person name="Peter M."/>
            <person name="Pfister S."/>
            <person name="Riley R."/>
            <person name="Sitrit Y."/>
            <person name="Stielow J.B."/>
            <person name="Szollosi G."/>
            <person name="Zifcakova L."/>
            <person name="Stursova M."/>
            <person name="Spatafora J.W."/>
            <person name="Tedersoo L."/>
            <person name="Vaario L.M."/>
            <person name="Yamada A."/>
            <person name="Yan M."/>
            <person name="Wang P."/>
            <person name="Xu J."/>
            <person name="Bruns T."/>
            <person name="Baldrian P."/>
            <person name="Vilgalys R."/>
            <person name="Dunand C."/>
            <person name="Henrissat B."/>
            <person name="Grigoriev I.V."/>
            <person name="Hibbett D."/>
            <person name="Nagy L.G."/>
            <person name="Martin F.M."/>
        </authorList>
    </citation>
    <scope>NUCLEOTIDE SEQUENCE</scope>
    <source>
        <strain evidence="2">BED1</strain>
    </source>
</reference>
<reference evidence="2" key="1">
    <citation type="submission" date="2019-10" db="EMBL/GenBank/DDBJ databases">
        <authorList>
            <consortium name="DOE Joint Genome Institute"/>
            <person name="Kuo A."/>
            <person name="Miyauchi S."/>
            <person name="Kiss E."/>
            <person name="Drula E."/>
            <person name="Kohler A."/>
            <person name="Sanchez-Garcia M."/>
            <person name="Andreopoulos B."/>
            <person name="Barry K.W."/>
            <person name="Bonito G."/>
            <person name="Buee M."/>
            <person name="Carver A."/>
            <person name="Chen C."/>
            <person name="Cichocki N."/>
            <person name="Clum A."/>
            <person name="Culley D."/>
            <person name="Crous P.W."/>
            <person name="Fauchery L."/>
            <person name="Girlanda M."/>
            <person name="Hayes R."/>
            <person name="Keri Z."/>
            <person name="LaButti K."/>
            <person name="Lipzen A."/>
            <person name="Lombard V."/>
            <person name="Magnuson J."/>
            <person name="Maillard F."/>
            <person name="Morin E."/>
            <person name="Murat C."/>
            <person name="Nolan M."/>
            <person name="Ohm R."/>
            <person name="Pangilinan J."/>
            <person name="Pereira M."/>
            <person name="Perotto S."/>
            <person name="Peter M."/>
            <person name="Riley R."/>
            <person name="Sitrit Y."/>
            <person name="Stielow B."/>
            <person name="Szollosi G."/>
            <person name="Zifcakova L."/>
            <person name="Stursova M."/>
            <person name="Spatafora J.W."/>
            <person name="Tedersoo L."/>
            <person name="Vaario L.-M."/>
            <person name="Yamada A."/>
            <person name="Yan M."/>
            <person name="Wang P."/>
            <person name="Xu J."/>
            <person name="Bruns T."/>
            <person name="Baldrian P."/>
            <person name="Vilgalys R."/>
            <person name="Henrissat B."/>
            <person name="Grigoriev I.V."/>
            <person name="Hibbett D."/>
            <person name="Nagy L.G."/>
            <person name="Martin F.M."/>
        </authorList>
    </citation>
    <scope>NUCLEOTIDE SEQUENCE</scope>
    <source>
        <strain evidence="2">BED1</strain>
    </source>
</reference>